<evidence type="ECO:0000259" key="3">
    <source>
        <dbReference type="SMART" id="SM00093"/>
    </source>
</evidence>
<dbReference type="Pfam" id="PF00079">
    <property type="entry name" value="Serpin"/>
    <property type="match status" value="1"/>
</dbReference>
<dbReference type="InterPro" id="IPR042185">
    <property type="entry name" value="Serpin_sf_2"/>
</dbReference>
<dbReference type="PANTHER" id="PTHR11461">
    <property type="entry name" value="SERINE PROTEASE INHIBITOR, SERPIN"/>
    <property type="match status" value="1"/>
</dbReference>
<evidence type="ECO:0000313" key="4">
    <source>
        <dbReference type="EMBL" id="MEP0864340.1"/>
    </source>
</evidence>
<dbReference type="RefSeq" id="WP_190421023.1">
    <property type="nucleotide sequence ID" value="NZ_JAMPKK010000012.1"/>
</dbReference>
<keyword evidence="2" id="KW-0175">Coiled coil</keyword>
<accession>A0ABV0JLN3</accession>
<protein>
    <submittedName>
        <fullName evidence="4">Serpin family protein</fullName>
    </submittedName>
</protein>
<evidence type="ECO:0000256" key="1">
    <source>
        <dbReference type="RuleBase" id="RU000411"/>
    </source>
</evidence>
<dbReference type="InterPro" id="IPR036186">
    <property type="entry name" value="Serpin_sf"/>
</dbReference>
<gene>
    <name evidence="4" type="ORF">NDI37_07645</name>
</gene>
<keyword evidence="5" id="KW-1185">Reference proteome</keyword>
<dbReference type="PROSITE" id="PS00284">
    <property type="entry name" value="SERPIN"/>
    <property type="match status" value="1"/>
</dbReference>
<dbReference type="Gene3D" id="3.30.497.10">
    <property type="entry name" value="Antithrombin, subunit I, domain 2"/>
    <property type="match status" value="1"/>
</dbReference>
<sequence length="374" mass="42155">MKNKIVAANTRFAFKLFGKLTKQEPDKNIFISPASVGIALAMTYNGAVGQTQAAMAIALELQEMSLLQVNKANAQLLKTLENLDDQVELAIANSLWAQQKFPFKRDFLQRTQDFYKAKVTNLDFSAADSLATINYWVSENTNGKIETILNKLNPQTILILINAIYFKGIWTNPFDKENTHNRVFTLLDGTPKQHPMMSLEETYRPYYRGDNFQAVSLPYGTGRVSMYIFLPDQDSSLEAFHTNLNAENWEKWMNQFDKMNGKVILPRFQLEYEVELKDALIALGMGAAFEEGNFDQMCAEPVCVGKVIHKIFLEVNEEGTEAAAVTAVEMQRGLSAPTFTMIVDRPFFCCIRDNQTGTVLFMGSIVEPKSPTSD</sequence>
<reference evidence="4 5" key="1">
    <citation type="submission" date="2022-04" db="EMBL/GenBank/DDBJ databases">
        <title>Positive selection, recombination, and allopatry shape intraspecific diversity of widespread and dominant cyanobacteria.</title>
        <authorList>
            <person name="Wei J."/>
            <person name="Shu W."/>
            <person name="Hu C."/>
        </authorList>
    </citation>
    <scope>NUCLEOTIDE SEQUENCE [LARGE SCALE GENOMIC DNA]</scope>
    <source>
        <strain evidence="4 5">GB2-A5</strain>
    </source>
</reference>
<dbReference type="SMART" id="SM00093">
    <property type="entry name" value="SERPIN"/>
    <property type="match status" value="1"/>
</dbReference>
<dbReference type="SUPFAM" id="SSF56574">
    <property type="entry name" value="Serpins"/>
    <property type="match status" value="1"/>
</dbReference>
<dbReference type="InterPro" id="IPR023795">
    <property type="entry name" value="Serpin_CS"/>
</dbReference>
<dbReference type="InterPro" id="IPR023796">
    <property type="entry name" value="Serpin_dom"/>
</dbReference>
<name>A0ABV0JLN3_9CYAN</name>
<dbReference type="PANTHER" id="PTHR11461:SF211">
    <property type="entry name" value="GH10112P-RELATED"/>
    <property type="match status" value="1"/>
</dbReference>
<evidence type="ECO:0000256" key="2">
    <source>
        <dbReference type="SAM" id="Coils"/>
    </source>
</evidence>
<comment type="similarity">
    <text evidence="1">Belongs to the serpin family.</text>
</comment>
<feature type="domain" description="Serpin" evidence="3">
    <location>
        <begin position="14"/>
        <end position="368"/>
    </location>
</feature>
<feature type="coiled-coil region" evidence="2">
    <location>
        <begin position="66"/>
        <end position="93"/>
    </location>
</feature>
<dbReference type="EMBL" id="JAMPKK010000012">
    <property type="protein sequence ID" value="MEP0864340.1"/>
    <property type="molecule type" value="Genomic_DNA"/>
</dbReference>
<dbReference type="CDD" id="cd19588">
    <property type="entry name" value="serpin_miropin-like"/>
    <property type="match status" value="1"/>
</dbReference>
<proteinExistence type="inferred from homology"/>
<dbReference type="InterPro" id="IPR042178">
    <property type="entry name" value="Serpin_sf_1"/>
</dbReference>
<dbReference type="Proteomes" id="UP001442494">
    <property type="component" value="Unassembled WGS sequence"/>
</dbReference>
<dbReference type="Gene3D" id="2.30.39.10">
    <property type="entry name" value="Alpha-1-antitrypsin, domain 1"/>
    <property type="match status" value="1"/>
</dbReference>
<organism evidence="4 5">
    <name type="scientific">Funiculus sociatus GB2-A5</name>
    <dbReference type="NCBI Taxonomy" id="2933946"/>
    <lineage>
        <taxon>Bacteria</taxon>
        <taxon>Bacillati</taxon>
        <taxon>Cyanobacteriota</taxon>
        <taxon>Cyanophyceae</taxon>
        <taxon>Coleofasciculales</taxon>
        <taxon>Coleofasciculaceae</taxon>
        <taxon>Funiculus</taxon>
    </lineage>
</organism>
<evidence type="ECO:0000313" key="5">
    <source>
        <dbReference type="Proteomes" id="UP001442494"/>
    </source>
</evidence>
<comment type="caution">
    <text evidence="4">The sequence shown here is derived from an EMBL/GenBank/DDBJ whole genome shotgun (WGS) entry which is preliminary data.</text>
</comment>
<dbReference type="InterPro" id="IPR000215">
    <property type="entry name" value="Serpin_fam"/>
</dbReference>